<evidence type="ECO:0000313" key="3">
    <source>
        <dbReference type="EMBL" id="OAA67222.1"/>
    </source>
</evidence>
<evidence type="ECO:0000313" key="4">
    <source>
        <dbReference type="Proteomes" id="UP000076874"/>
    </source>
</evidence>
<feature type="transmembrane region" description="Helical" evidence="2">
    <location>
        <begin position="31"/>
        <end position="49"/>
    </location>
</feature>
<organism evidence="3 4">
    <name type="scientific">Niveomyces insectorum RCEF 264</name>
    <dbReference type="NCBI Taxonomy" id="1081102"/>
    <lineage>
        <taxon>Eukaryota</taxon>
        <taxon>Fungi</taxon>
        <taxon>Dikarya</taxon>
        <taxon>Ascomycota</taxon>
        <taxon>Pezizomycotina</taxon>
        <taxon>Sordariomycetes</taxon>
        <taxon>Hypocreomycetidae</taxon>
        <taxon>Hypocreales</taxon>
        <taxon>Cordycipitaceae</taxon>
        <taxon>Niveomyces</taxon>
    </lineage>
</organism>
<evidence type="ECO:0000256" key="2">
    <source>
        <dbReference type="SAM" id="Phobius"/>
    </source>
</evidence>
<feature type="compositionally biased region" description="Acidic residues" evidence="1">
    <location>
        <begin position="104"/>
        <end position="115"/>
    </location>
</feature>
<dbReference type="AlphaFoldDB" id="A0A162JD69"/>
<keyword evidence="4" id="KW-1185">Reference proteome</keyword>
<keyword evidence="2" id="KW-1133">Transmembrane helix</keyword>
<protein>
    <submittedName>
        <fullName evidence="3">Uncharacterized protein</fullName>
    </submittedName>
</protein>
<dbReference type="OrthoDB" id="3061561at2759"/>
<feature type="transmembrane region" description="Helical" evidence="2">
    <location>
        <begin position="61"/>
        <end position="85"/>
    </location>
</feature>
<reference evidence="3 4" key="1">
    <citation type="journal article" date="2016" name="Genome Biol. Evol.">
        <title>Divergent and convergent evolution of fungal pathogenicity.</title>
        <authorList>
            <person name="Shang Y."/>
            <person name="Xiao G."/>
            <person name="Zheng P."/>
            <person name="Cen K."/>
            <person name="Zhan S."/>
            <person name="Wang C."/>
        </authorList>
    </citation>
    <scope>NUCLEOTIDE SEQUENCE [LARGE SCALE GENOMIC DNA]</scope>
    <source>
        <strain evidence="3 4">RCEF 264</strain>
    </source>
</reference>
<dbReference type="Proteomes" id="UP000076874">
    <property type="component" value="Unassembled WGS sequence"/>
</dbReference>
<sequence>MTLELTALSSSLTIIITSLCRFRKPIDVPLLPLRTVVLLGISVSFMTAWNFTFPTYAERVLWRACSLCHCVLSIYDGLYCIYGVILAHRTRGRGEAEYEREEVKEEEEEEEEDGREETLPAEAVTAMAVDR</sequence>
<comment type="caution">
    <text evidence="3">The sequence shown here is derived from an EMBL/GenBank/DDBJ whole genome shotgun (WGS) entry which is preliminary data.</text>
</comment>
<feature type="region of interest" description="Disordered" evidence="1">
    <location>
        <begin position="96"/>
        <end position="131"/>
    </location>
</feature>
<accession>A0A162JD69</accession>
<evidence type="ECO:0000256" key="1">
    <source>
        <dbReference type="SAM" id="MobiDB-lite"/>
    </source>
</evidence>
<dbReference type="EMBL" id="AZHD01000002">
    <property type="protein sequence ID" value="OAA67222.1"/>
    <property type="molecule type" value="Genomic_DNA"/>
</dbReference>
<name>A0A162JD69_9HYPO</name>
<gene>
    <name evidence="3" type="ORF">SPI_01798</name>
</gene>
<proteinExistence type="predicted"/>
<keyword evidence="2" id="KW-0812">Transmembrane</keyword>
<keyword evidence="2" id="KW-0472">Membrane</keyword>